<accession>A0A0P7B9T8</accession>
<organism evidence="3 4">
    <name type="scientific">Neonectria ditissima</name>
    <dbReference type="NCBI Taxonomy" id="78410"/>
    <lineage>
        <taxon>Eukaryota</taxon>
        <taxon>Fungi</taxon>
        <taxon>Dikarya</taxon>
        <taxon>Ascomycota</taxon>
        <taxon>Pezizomycotina</taxon>
        <taxon>Sordariomycetes</taxon>
        <taxon>Hypocreomycetidae</taxon>
        <taxon>Hypocreales</taxon>
        <taxon>Nectriaceae</taxon>
        <taxon>Neonectria</taxon>
    </lineage>
</organism>
<dbReference type="AlphaFoldDB" id="A0A0P7B9T8"/>
<proteinExistence type="predicted"/>
<feature type="region of interest" description="Disordered" evidence="2">
    <location>
        <begin position="117"/>
        <end position="150"/>
    </location>
</feature>
<evidence type="ECO:0000256" key="2">
    <source>
        <dbReference type="SAM" id="MobiDB-lite"/>
    </source>
</evidence>
<comment type="caution">
    <text evidence="3">The sequence shown here is derived from an EMBL/GenBank/DDBJ whole genome shotgun (WGS) entry which is preliminary data.</text>
</comment>
<keyword evidence="1" id="KW-0676">Redox-active center</keyword>
<dbReference type="EMBL" id="LKCW01000170">
    <property type="protein sequence ID" value="KPM37286.1"/>
    <property type="molecule type" value="Genomic_DNA"/>
</dbReference>
<reference evidence="3 4" key="1">
    <citation type="submission" date="2015-09" db="EMBL/GenBank/DDBJ databases">
        <title>Draft genome of a European isolate of the apple canker pathogen Neonectria ditissima.</title>
        <authorList>
            <person name="Gomez-Cortecero A."/>
            <person name="Harrison R.J."/>
            <person name="Armitage A.D."/>
        </authorList>
    </citation>
    <scope>NUCLEOTIDE SEQUENCE [LARGE SCALE GENOMIC DNA]</scope>
    <source>
        <strain evidence="3 4">R09/05</strain>
    </source>
</reference>
<dbReference type="Pfam" id="PF10262">
    <property type="entry name" value="Rdx"/>
    <property type="match status" value="1"/>
</dbReference>
<name>A0A0P7B9T8_9HYPO</name>
<dbReference type="OrthoDB" id="60822at2759"/>
<feature type="compositionally biased region" description="Basic and acidic residues" evidence="2">
    <location>
        <begin position="117"/>
        <end position="126"/>
    </location>
</feature>
<dbReference type="InterPro" id="IPR011893">
    <property type="entry name" value="Selenoprotein_Rdx-typ"/>
</dbReference>
<dbReference type="PANTHER" id="PTHR36417:SF2">
    <property type="entry name" value="SELENOPROTEIN DOMAIN PROTEIN (AFU_ORTHOLOGUE AFUA_1G05220)"/>
    <property type="match status" value="1"/>
</dbReference>
<evidence type="ECO:0000313" key="3">
    <source>
        <dbReference type="EMBL" id="KPM37286.1"/>
    </source>
</evidence>
<gene>
    <name evidence="3" type="ORF">AK830_g9263</name>
</gene>
<dbReference type="Proteomes" id="UP000050424">
    <property type="component" value="Unassembled WGS sequence"/>
</dbReference>
<sequence length="169" mass="18167">MAAQVPPGYPLPRVTIQFCTQCKWMLRAAYTGPLTHRENLPRPQYAQELLSTFSTALGEVALQPSTGGTFAVSITHPSRDDAAPTTTTVLWDRRTDGGFPETKELKRRVRDVVEPGRDLGHVDRHHGVPAKVVGDGGSGKTGESGAKNADTAAVVVADEGKNEECKDCN</sequence>
<dbReference type="SUPFAM" id="SSF52833">
    <property type="entry name" value="Thioredoxin-like"/>
    <property type="match status" value="1"/>
</dbReference>
<keyword evidence="4" id="KW-1185">Reference proteome</keyword>
<dbReference type="PANTHER" id="PTHR36417">
    <property type="entry name" value="SELENOPROTEIN DOMAIN PROTEIN (AFU_ORTHOLOGUE AFUA_1G05220)"/>
    <property type="match status" value="1"/>
</dbReference>
<evidence type="ECO:0000313" key="4">
    <source>
        <dbReference type="Proteomes" id="UP000050424"/>
    </source>
</evidence>
<dbReference type="InterPro" id="IPR036249">
    <property type="entry name" value="Thioredoxin-like_sf"/>
</dbReference>
<protein>
    <recommendedName>
        <fullName evidence="5">Selenoprotein W-like protein</fullName>
    </recommendedName>
</protein>
<dbReference type="Gene3D" id="3.40.30.10">
    <property type="entry name" value="Glutaredoxin"/>
    <property type="match status" value="1"/>
</dbReference>
<evidence type="ECO:0008006" key="5">
    <source>
        <dbReference type="Google" id="ProtNLM"/>
    </source>
</evidence>
<evidence type="ECO:0000256" key="1">
    <source>
        <dbReference type="ARBA" id="ARBA00023284"/>
    </source>
</evidence>